<dbReference type="Proteomes" id="UP000594261">
    <property type="component" value="Chromosome 12"/>
</dbReference>
<feature type="compositionally biased region" description="Low complexity" evidence="1">
    <location>
        <begin position="412"/>
        <end position="429"/>
    </location>
</feature>
<evidence type="ECO:0000313" key="3">
    <source>
        <dbReference type="EnsemblPlants" id="QL12p004648:mrna"/>
    </source>
</evidence>
<evidence type="ECO:0000256" key="1">
    <source>
        <dbReference type="SAM" id="MobiDB-lite"/>
    </source>
</evidence>
<protein>
    <recommendedName>
        <fullName evidence="2">DUF4218 domain-containing protein</fullName>
    </recommendedName>
</protein>
<dbReference type="InterPro" id="IPR025452">
    <property type="entry name" value="DUF4218"/>
</dbReference>
<dbReference type="Pfam" id="PF13960">
    <property type="entry name" value="DUF4218"/>
    <property type="match status" value="1"/>
</dbReference>
<reference evidence="3 4" key="1">
    <citation type="journal article" date="2016" name="G3 (Bethesda)">
        <title>First Draft Assembly and Annotation of the Genome of a California Endemic Oak Quercus lobata Nee (Fagaceae).</title>
        <authorList>
            <person name="Sork V.L."/>
            <person name="Fitz-Gibbon S.T."/>
            <person name="Puiu D."/>
            <person name="Crepeau M."/>
            <person name="Gugger P.F."/>
            <person name="Sherman R."/>
            <person name="Stevens K."/>
            <person name="Langley C.H."/>
            <person name="Pellegrini M."/>
            <person name="Salzberg S.L."/>
        </authorList>
    </citation>
    <scope>NUCLEOTIDE SEQUENCE [LARGE SCALE GENOMIC DNA]</scope>
    <source>
        <strain evidence="3 4">cv. SW786</strain>
    </source>
</reference>
<dbReference type="Gramene" id="QL12p004648:mrna">
    <property type="protein sequence ID" value="QL12p004648:mrna"/>
    <property type="gene ID" value="QL12p004648"/>
</dbReference>
<keyword evidence="4" id="KW-1185">Reference proteome</keyword>
<dbReference type="PANTHER" id="PTHR48258">
    <property type="entry name" value="DUF4218 DOMAIN-CONTAINING PROTEIN-RELATED"/>
    <property type="match status" value="1"/>
</dbReference>
<dbReference type="PANTHER" id="PTHR48258:SF15">
    <property type="entry name" value="OS02G0543900 PROTEIN"/>
    <property type="match status" value="1"/>
</dbReference>
<dbReference type="EnsemblPlants" id="QL12p004648:mrna">
    <property type="protein sequence ID" value="QL12p004648:mrna"/>
    <property type="gene ID" value="QL12p004648"/>
</dbReference>
<accession>A0A7N2N0X3</accession>
<reference evidence="3" key="2">
    <citation type="submission" date="2021-01" db="UniProtKB">
        <authorList>
            <consortium name="EnsemblPlants"/>
        </authorList>
    </citation>
    <scope>IDENTIFICATION</scope>
</reference>
<dbReference type="AlphaFoldDB" id="A0A7N2N0X3"/>
<dbReference type="EMBL" id="LRBV02000012">
    <property type="status" value="NOT_ANNOTATED_CDS"/>
    <property type="molecule type" value="Genomic_DNA"/>
</dbReference>
<feature type="domain" description="DUF4218" evidence="2">
    <location>
        <begin position="166"/>
        <end position="280"/>
    </location>
</feature>
<dbReference type="InParanoid" id="A0A7N2N0X3"/>
<feature type="region of interest" description="Disordered" evidence="1">
    <location>
        <begin position="412"/>
        <end position="454"/>
    </location>
</feature>
<proteinExistence type="predicted"/>
<name>A0A7N2N0X3_QUELO</name>
<evidence type="ECO:0000259" key="2">
    <source>
        <dbReference type="Pfam" id="PF13960"/>
    </source>
</evidence>
<organism evidence="3 4">
    <name type="scientific">Quercus lobata</name>
    <name type="common">Valley oak</name>
    <dbReference type="NCBI Taxonomy" id="97700"/>
    <lineage>
        <taxon>Eukaryota</taxon>
        <taxon>Viridiplantae</taxon>
        <taxon>Streptophyta</taxon>
        <taxon>Embryophyta</taxon>
        <taxon>Tracheophyta</taxon>
        <taxon>Spermatophyta</taxon>
        <taxon>Magnoliopsida</taxon>
        <taxon>eudicotyledons</taxon>
        <taxon>Gunneridae</taxon>
        <taxon>Pentapetalae</taxon>
        <taxon>rosids</taxon>
        <taxon>fabids</taxon>
        <taxon>Fagales</taxon>
        <taxon>Fagaceae</taxon>
        <taxon>Quercus</taxon>
    </lineage>
</organism>
<sequence>MCVWKKRGILFTFPYWVDQKLCHNIDVMHTEKNVIDNIMATLLDLDGKTKDTYQARLDLKAMGIRSELHLVHKGVDTVEMPAACYNMTTSEKDDFLQVLKDLRVPNGYALNISRRVHLKERKIFGLKSHDDHILVQQLLPIALCGSLPLQVTRPLIKSSCYFREIFSKKLTVPDLENLEKDIAVTLCKLEKIFPPSFFTVMVHLVMHLAREAKLGGLVHYRWMYPIESIVPRYLSRLKSYMRNKATPEGSIAEGYIVEECLTFCSRYMHGIETIVTRPIRTVENSTGVVSYFTLGFQLCRRWTFSIVKTKVRDVFDAGSGPMCDDDDGDTYCENVPYNITADNVVSDNISLARAGVQGTTIDAILIAENEKQEGDFIDDNDFIDDEVSDEDYSDNEYCTGMGRKRRLEFVELGESSSSVGSNEVQSSQQAPPTADDRRHSQGSDDETQSPATGF</sequence>
<evidence type="ECO:0000313" key="4">
    <source>
        <dbReference type="Proteomes" id="UP000594261"/>
    </source>
</evidence>